<accession>A0AAD6XYC1</accession>
<dbReference type="EMBL" id="JARJCW010000119">
    <property type="protein sequence ID" value="KAJ7192496.1"/>
    <property type="molecule type" value="Genomic_DNA"/>
</dbReference>
<keyword evidence="3" id="KW-1185">Reference proteome</keyword>
<feature type="region of interest" description="Disordered" evidence="1">
    <location>
        <begin position="389"/>
        <end position="412"/>
    </location>
</feature>
<feature type="compositionally biased region" description="Basic residues" evidence="1">
    <location>
        <begin position="315"/>
        <end position="325"/>
    </location>
</feature>
<proteinExistence type="predicted"/>
<feature type="region of interest" description="Disordered" evidence="1">
    <location>
        <begin position="1"/>
        <end position="20"/>
    </location>
</feature>
<evidence type="ECO:0000313" key="2">
    <source>
        <dbReference type="EMBL" id="KAJ7192496.1"/>
    </source>
</evidence>
<feature type="compositionally biased region" description="Basic and acidic residues" evidence="1">
    <location>
        <begin position="289"/>
        <end position="301"/>
    </location>
</feature>
<protein>
    <submittedName>
        <fullName evidence="2">Uncharacterized protein</fullName>
    </submittedName>
</protein>
<dbReference type="Proteomes" id="UP001219525">
    <property type="component" value="Unassembled WGS sequence"/>
</dbReference>
<reference evidence="2" key="1">
    <citation type="submission" date="2023-03" db="EMBL/GenBank/DDBJ databases">
        <title>Massive genome expansion in bonnet fungi (Mycena s.s.) driven by repeated elements and novel gene families across ecological guilds.</title>
        <authorList>
            <consortium name="Lawrence Berkeley National Laboratory"/>
            <person name="Harder C.B."/>
            <person name="Miyauchi S."/>
            <person name="Viragh M."/>
            <person name="Kuo A."/>
            <person name="Thoen E."/>
            <person name="Andreopoulos B."/>
            <person name="Lu D."/>
            <person name="Skrede I."/>
            <person name="Drula E."/>
            <person name="Henrissat B."/>
            <person name="Morin E."/>
            <person name="Kohler A."/>
            <person name="Barry K."/>
            <person name="LaButti K."/>
            <person name="Morin E."/>
            <person name="Salamov A."/>
            <person name="Lipzen A."/>
            <person name="Mereny Z."/>
            <person name="Hegedus B."/>
            <person name="Baldrian P."/>
            <person name="Stursova M."/>
            <person name="Weitz H."/>
            <person name="Taylor A."/>
            <person name="Grigoriev I.V."/>
            <person name="Nagy L.G."/>
            <person name="Martin F."/>
            <person name="Kauserud H."/>
        </authorList>
    </citation>
    <scope>NUCLEOTIDE SEQUENCE</scope>
    <source>
        <strain evidence="2">9144</strain>
    </source>
</reference>
<feature type="compositionally biased region" description="Low complexity" evidence="1">
    <location>
        <begin position="11"/>
        <end position="20"/>
    </location>
</feature>
<name>A0AAD6XYC1_9AGAR</name>
<evidence type="ECO:0000256" key="1">
    <source>
        <dbReference type="SAM" id="MobiDB-lite"/>
    </source>
</evidence>
<dbReference type="AlphaFoldDB" id="A0AAD6XYC1"/>
<feature type="region of interest" description="Disordered" evidence="1">
    <location>
        <begin position="255"/>
        <end position="329"/>
    </location>
</feature>
<comment type="caution">
    <text evidence="2">The sequence shown here is derived from an EMBL/GenBank/DDBJ whole genome shotgun (WGS) entry which is preliminary data.</text>
</comment>
<sequence length="412" mass="46065">MSNVSKKHPDGGVAAPAVGAVPRPQYLPSPKFIKPARSSLSFRGAKIIRRVKLARRSRGGDAAGEAAPHKETLQWSRDWFQRVRMSYAGCHLILRERGGDAAGRGDDATYEDDEYRDSHVAEWLQLALDEPTPELIELMRRPLNRLQDFRLVPIPGVERRLRATGVGQAMLQILAVQHELEEPLNLNGDTFEELLERAVKPAGERANEYMEAMRAMVLSTKPKVLAQKKHWDIDLFHDLIKKFWAEHASFSPSFRPPTYRRVDDRQSRRPVLLVQVPKAAEENPDGFEEEMRGRTRRRQNDDSEDEDTPPPKRQATTRRKLRPRGLKAAVQTQEPLGTVVAIGRGRGWVEIECPETTWGMAVVNTSAGGGDSACGGTLIVTRKNFCRPTAAARGDGDEGCGSDEEGRGDRVK</sequence>
<evidence type="ECO:0000313" key="3">
    <source>
        <dbReference type="Proteomes" id="UP001219525"/>
    </source>
</evidence>
<gene>
    <name evidence="2" type="ORF">GGX14DRAFT_406296</name>
</gene>
<organism evidence="2 3">
    <name type="scientific">Mycena pura</name>
    <dbReference type="NCBI Taxonomy" id="153505"/>
    <lineage>
        <taxon>Eukaryota</taxon>
        <taxon>Fungi</taxon>
        <taxon>Dikarya</taxon>
        <taxon>Basidiomycota</taxon>
        <taxon>Agaricomycotina</taxon>
        <taxon>Agaricomycetes</taxon>
        <taxon>Agaricomycetidae</taxon>
        <taxon>Agaricales</taxon>
        <taxon>Marasmiineae</taxon>
        <taxon>Mycenaceae</taxon>
        <taxon>Mycena</taxon>
    </lineage>
</organism>